<evidence type="ECO:0000256" key="1">
    <source>
        <dbReference type="SAM" id="MobiDB-lite"/>
    </source>
</evidence>
<dbReference type="PANTHER" id="PTHR38731:SF1">
    <property type="entry name" value="FECR PROTEIN DOMAIN-CONTAINING PROTEIN"/>
    <property type="match status" value="1"/>
</dbReference>
<dbReference type="Proteomes" id="UP001320899">
    <property type="component" value="Unassembled WGS sequence"/>
</dbReference>
<feature type="domain" description="FecR protein" evidence="2">
    <location>
        <begin position="140"/>
        <end position="237"/>
    </location>
</feature>
<feature type="non-terminal residue" evidence="3">
    <location>
        <position position="681"/>
    </location>
</feature>
<dbReference type="NCBIfam" id="TIGR01965">
    <property type="entry name" value="VCBS_repeat"/>
    <property type="match status" value="2"/>
</dbReference>
<evidence type="ECO:0000313" key="3">
    <source>
        <dbReference type="EMBL" id="MCV2888967.1"/>
    </source>
</evidence>
<gene>
    <name evidence="3" type="ORF">OE747_11495</name>
</gene>
<dbReference type="Pfam" id="PF17963">
    <property type="entry name" value="Big_9"/>
    <property type="match status" value="3"/>
</dbReference>
<feature type="region of interest" description="Disordered" evidence="1">
    <location>
        <begin position="351"/>
        <end position="378"/>
    </location>
</feature>
<keyword evidence="4" id="KW-1185">Reference proteome</keyword>
<sequence>MVRATAEFDISPQHSFGQIFHAEDGPIVLPADLRLFTADFAKAGADLHIVDTDGQSLRIINYFSEVEPPDLISFDGGVLHGGTVRLLAGAGLDALVAQVGSAQGSIPIGQVELVSGGARVQRLDGSIDDLSIGTKIYANDVLLTDNDGRLSVTFADGTIFSLSESSRMVIDELVYAPEGTGNSGKFNLINGGFVFIAGQVAKTGDMDVTTPAATMGIRGTNVSALLSKVEQVTRLTVALNYDPDGHLGIIDVFDLDNNLITTITATDTAWLISSVEGIAMELPRNVGDEAEDAELIADALAAFAAAQQRLLNGENYVEIGSHNFNGAPAGPQIDDLNLPFGPDQFPENEDFNFNSDGNSNGNAPFNEGRLNPDIDNVRDPFDPADPQDLVVTGNEDAGGDSPIEGQILFDEGSVVSGSFSVQVSPEHGAVLLSGDGSFTYIPDPNFFGIDGFTYEVLSSDGTVLSGVVTINVLAVNDVPQVRPDRFTMNEDGTVSGSVLNNDNDIDGDELFVTIATTPANGSLDISPDGSFVYSPHPNFSGTDTFVYTVSDGQGGFASGVVTLTVTPVNDAPVAGDDSVTTAEDTPLTFDPRGNDGDPDGDTLSLAAVTQPGHGSVAINPDGTLTYSPAADFHGSDSFTYTLSDGQGGSDTATVTVTVTPVNDAPVAGDDSVTTAEDTPLT</sequence>
<dbReference type="PANTHER" id="PTHR38731">
    <property type="entry name" value="LIPL45-RELATED LIPOPROTEIN-RELATED"/>
    <property type="match status" value="1"/>
</dbReference>
<evidence type="ECO:0000313" key="4">
    <source>
        <dbReference type="Proteomes" id="UP001320899"/>
    </source>
</evidence>
<evidence type="ECO:0000259" key="2">
    <source>
        <dbReference type="Pfam" id="PF04773"/>
    </source>
</evidence>
<dbReference type="Gene3D" id="2.60.40.3440">
    <property type="match status" value="1"/>
</dbReference>
<organism evidence="3 4">
    <name type="scientific">Ruegeria aquimaris</name>
    <dbReference type="NCBI Taxonomy" id="2984333"/>
    <lineage>
        <taxon>Bacteria</taxon>
        <taxon>Pseudomonadati</taxon>
        <taxon>Pseudomonadota</taxon>
        <taxon>Alphaproteobacteria</taxon>
        <taxon>Rhodobacterales</taxon>
        <taxon>Roseobacteraceae</taxon>
        <taxon>Ruegeria</taxon>
    </lineage>
</organism>
<reference evidence="3 4" key="1">
    <citation type="submission" date="2022-10" db="EMBL/GenBank/DDBJ databases">
        <title>Ruegeria sp. nov., isolated from ocean surface sediments.</title>
        <authorList>
            <person name="He W."/>
            <person name="Xue H.-P."/>
            <person name="Zhang D.-F."/>
        </authorList>
    </citation>
    <scope>NUCLEOTIDE SEQUENCE [LARGE SCALE GENOMIC DNA]</scope>
    <source>
        <strain evidence="3 4">XHP0148</strain>
    </source>
</reference>
<dbReference type="EMBL" id="JAOWLB010000006">
    <property type="protein sequence ID" value="MCV2888967.1"/>
    <property type="molecule type" value="Genomic_DNA"/>
</dbReference>
<dbReference type="RefSeq" id="WP_263828741.1">
    <property type="nucleotide sequence ID" value="NZ_JAOWLB010000006.1"/>
</dbReference>
<dbReference type="NCBIfam" id="NF012211">
    <property type="entry name" value="tand_rpt_95"/>
    <property type="match status" value="3"/>
</dbReference>
<accession>A0ABT3AL05</accession>
<dbReference type="Pfam" id="PF04773">
    <property type="entry name" value="FecR"/>
    <property type="match status" value="1"/>
</dbReference>
<feature type="compositionally biased region" description="Polar residues" evidence="1">
    <location>
        <begin position="671"/>
        <end position="681"/>
    </location>
</feature>
<dbReference type="Gene3D" id="2.60.40.2810">
    <property type="match status" value="2"/>
</dbReference>
<dbReference type="InterPro" id="IPR006860">
    <property type="entry name" value="FecR"/>
</dbReference>
<protein>
    <submittedName>
        <fullName evidence="3">Ig-like domain-containing protein</fullName>
    </submittedName>
</protein>
<feature type="region of interest" description="Disordered" evidence="1">
    <location>
        <begin position="574"/>
        <end position="601"/>
    </location>
</feature>
<comment type="caution">
    <text evidence="3">The sequence shown here is derived from an EMBL/GenBank/DDBJ whole genome shotgun (WGS) entry which is preliminary data.</text>
</comment>
<dbReference type="InterPro" id="IPR010221">
    <property type="entry name" value="VCBS_dom"/>
</dbReference>
<feature type="compositionally biased region" description="Low complexity" evidence="1">
    <location>
        <begin position="351"/>
        <end position="362"/>
    </location>
</feature>
<name>A0ABT3AL05_9RHOB</name>
<feature type="region of interest" description="Disordered" evidence="1">
    <location>
        <begin position="662"/>
        <end position="681"/>
    </location>
</feature>
<proteinExistence type="predicted"/>